<accession>A0A7S1DCR6</accession>
<gene>
    <name evidence="5" type="ORF">CTEN0397_LOCUS14559</name>
</gene>
<dbReference type="GO" id="GO:0000398">
    <property type="term" value="P:mRNA splicing, via spliceosome"/>
    <property type="evidence" value="ECO:0007669"/>
    <property type="project" value="InterPro"/>
</dbReference>
<feature type="domain" description="Splicing factor SF3a60 /Prp9 subunit C-terminal" evidence="4">
    <location>
        <begin position="35"/>
        <end position="153"/>
    </location>
</feature>
<dbReference type="EMBL" id="HBFW01022569">
    <property type="protein sequence ID" value="CAD8943491.1"/>
    <property type="molecule type" value="Transcribed_RNA"/>
</dbReference>
<evidence type="ECO:0000256" key="2">
    <source>
        <dbReference type="ARBA" id="ARBA00023242"/>
    </source>
</evidence>
<dbReference type="PANTHER" id="PTHR12786">
    <property type="entry name" value="SPLICING FACTOR SF3A-RELATED"/>
    <property type="match status" value="1"/>
</dbReference>
<feature type="region of interest" description="Disordered" evidence="3">
    <location>
        <begin position="1"/>
        <end position="34"/>
    </location>
</feature>
<dbReference type="GO" id="GO:0005681">
    <property type="term" value="C:spliceosomal complex"/>
    <property type="evidence" value="ECO:0007669"/>
    <property type="project" value="InterPro"/>
</dbReference>
<dbReference type="InterPro" id="IPR024598">
    <property type="entry name" value="SF3a60/Prp9_C"/>
</dbReference>
<evidence type="ECO:0000256" key="1">
    <source>
        <dbReference type="ARBA" id="ARBA00004123"/>
    </source>
</evidence>
<organism evidence="5">
    <name type="scientific">Cyclophora tenuis</name>
    <name type="common">Marine diatom</name>
    <dbReference type="NCBI Taxonomy" id="216820"/>
    <lineage>
        <taxon>Eukaryota</taxon>
        <taxon>Sar</taxon>
        <taxon>Stramenopiles</taxon>
        <taxon>Ochrophyta</taxon>
        <taxon>Bacillariophyta</taxon>
        <taxon>Fragilariophyceae</taxon>
        <taxon>Fragilariophycidae</taxon>
        <taxon>Cyclophorales</taxon>
        <taxon>Cyclophoraceae</taxon>
        <taxon>Cyclophora</taxon>
    </lineage>
</organism>
<sequence length="153" mass="17423">MHGSDVAAEKKSPEDGGDGSDEEEEETPIYNPKGVPLGWDGKPIPYWLFKLHGLNHFYPCEICGNESYRGRHNFEKHFAEAKHAYGMKCLGIPNTKHFHGVTKIEDAQQLWAKLQKSLEQERFDGTTEEEYEDSHGNVLSRSTYEDLARQGLL</sequence>
<proteinExistence type="predicted"/>
<dbReference type="Pfam" id="PF11931">
    <property type="entry name" value="SF3a60_Prp9_C"/>
    <property type="match status" value="1"/>
</dbReference>
<comment type="subcellular location">
    <subcellularLocation>
        <location evidence="1">Nucleus</location>
    </subcellularLocation>
</comment>
<name>A0A7S1DCR6_CYCTE</name>
<protein>
    <recommendedName>
        <fullName evidence="4">Splicing factor SF3a60 /Prp9 subunit C-terminal domain-containing protein</fullName>
    </recommendedName>
</protein>
<evidence type="ECO:0000313" key="5">
    <source>
        <dbReference type="EMBL" id="CAD8943491.1"/>
    </source>
</evidence>
<keyword evidence="2" id="KW-0539">Nucleus</keyword>
<dbReference type="InterPro" id="IPR051421">
    <property type="entry name" value="RNA_Proc_DNA_Dmg_Regulator"/>
</dbReference>
<dbReference type="AlphaFoldDB" id="A0A7S1DCR6"/>
<dbReference type="PANTHER" id="PTHR12786:SF2">
    <property type="entry name" value="SPLICING FACTOR 3A SUBUNIT 3"/>
    <property type="match status" value="1"/>
</dbReference>
<dbReference type="GO" id="GO:0003723">
    <property type="term" value="F:RNA binding"/>
    <property type="evidence" value="ECO:0007669"/>
    <property type="project" value="InterPro"/>
</dbReference>
<feature type="compositionally biased region" description="Acidic residues" evidence="3">
    <location>
        <begin position="15"/>
        <end position="27"/>
    </location>
</feature>
<reference evidence="5" key="1">
    <citation type="submission" date="2021-01" db="EMBL/GenBank/DDBJ databases">
        <authorList>
            <person name="Corre E."/>
            <person name="Pelletier E."/>
            <person name="Niang G."/>
            <person name="Scheremetjew M."/>
            <person name="Finn R."/>
            <person name="Kale V."/>
            <person name="Holt S."/>
            <person name="Cochrane G."/>
            <person name="Meng A."/>
            <person name="Brown T."/>
            <person name="Cohen L."/>
        </authorList>
    </citation>
    <scope>NUCLEOTIDE SEQUENCE</scope>
    <source>
        <strain evidence="5">ECT3854</strain>
    </source>
</reference>
<evidence type="ECO:0000256" key="3">
    <source>
        <dbReference type="SAM" id="MobiDB-lite"/>
    </source>
</evidence>
<evidence type="ECO:0000259" key="4">
    <source>
        <dbReference type="Pfam" id="PF11931"/>
    </source>
</evidence>